<dbReference type="EMBL" id="MIYU01000012">
    <property type="protein sequence ID" value="OIR16604.1"/>
    <property type="molecule type" value="Genomic_DNA"/>
</dbReference>
<dbReference type="InterPro" id="IPR002347">
    <property type="entry name" value="SDR_fam"/>
</dbReference>
<evidence type="ECO:0000256" key="1">
    <source>
        <dbReference type="ARBA" id="ARBA00006484"/>
    </source>
</evidence>
<organism evidence="2 3">
    <name type="scientific">Marine Group III euryarchaeote CG-Bathy1</name>
    <dbReference type="NCBI Taxonomy" id="1889001"/>
    <lineage>
        <taxon>Archaea</taxon>
        <taxon>Methanobacteriati</taxon>
        <taxon>Thermoplasmatota</taxon>
        <taxon>Thermoplasmata</taxon>
        <taxon>Candidatus Thermoprofundales</taxon>
    </lineage>
</organism>
<evidence type="ECO:0008006" key="4">
    <source>
        <dbReference type="Google" id="ProtNLM"/>
    </source>
</evidence>
<dbReference type="PRINTS" id="PR00081">
    <property type="entry name" value="GDHRDH"/>
</dbReference>
<dbReference type="InterPro" id="IPR036291">
    <property type="entry name" value="NAD(P)-bd_dom_sf"/>
</dbReference>
<protein>
    <recommendedName>
        <fullName evidence="4">Short-chain dehydrogenase</fullName>
    </recommendedName>
</protein>
<dbReference type="PANTHER" id="PTHR42760">
    <property type="entry name" value="SHORT-CHAIN DEHYDROGENASES/REDUCTASES FAMILY MEMBER"/>
    <property type="match status" value="1"/>
</dbReference>
<dbReference type="PRINTS" id="PR00080">
    <property type="entry name" value="SDRFAMILY"/>
</dbReference>
<evidence type="ECO:0000313" key="3">
    <source>
        <dbReference type="Proteomes" id="UP000183815"/>
    </source>
</evidence>
<reference evidence="2 3" key="1">
    <citation type="submission" date="2016-08" db="EMBL/GenBank/DDBJ databases">
        <title>New Insights into Marine Group III Euryarchaeota, from dark to light.</title>
        <authorList>
            <person name="Haro-Moreno J.M."/>
            <person name="Rodriguez-Valera F."/>
            <person name="Lopez-Garcia P."/>
            <person name="Moreira D."/>
            <person name="Martin-Cuadrado A.B."/>
        </authorList>
    </citation>
    <scope>NUCLEOTIDE SEQUENCE [LARGE SCALE GENOMIC DNA]</scope>
    <source>
        <strain evidence="2">CG-Bathy1</strain>
    </source>
</reference>
<accession>A0A1J5TSB3</accession>
<gene>
    <name evidence="2" type="ORF">BEU04_01305</name>
</gene>
<dbReference type="PROSITE" id="PS00061">
    <property type="entry name" value="ADH_SHORT"/>
    <property type="match status" value="1"/>
</dbReference>
<dbReference type="InterPro" id="IPR020904">
    <property type="entry name" value="Sc_DH/Rdtase_CS"/>
</dbReference>
<comment type="caution">
    <text evidence="2">The sequence shown here is derived from an EMBL/GenBank/DDBJ whole genome shotgun (WGS) entry which is preliminary data.</text>
</comment>
<dbReference type="Gene3D" id="3.40.50.720">
    <property type="entry name" value="NAD(P)-binding Rossmann-like Domain"/>
    <property type="match status" value="1"/>
</dbReference>
<dbReference type="NCBIfam" id="NF005559">
    <property type="entry name" value="PRK07231.1"/>
    <property type="match status" value="1"/>
</dbReference>
<dbReference type="AlphaFoldDB" id="A0A1J5TSB3"/>
<comment type="similarity">
    <text evidence="1">Belongs to the short-chain dehydrogenases/reductases (SDR) family.</text>
</comment>
<dbReference type="Pfam" id="PF13561">
    <property type="entry name" value="adh_short_C2"/>
    <property type="match status" value="1"/>
</dbReference>
<dbReference type="FunFam" id="3.40.50.720:FF:000084">
    <property type="entry name" value="Short-chain dehydrogenase reductase"/>
    <property type="match status" value="1"/>
</dbReference>
<name>A0A1J5TSB3_9ARCH</name>
<dbReference type="Proteomes" id="UP000183815">
    <property type="component" value="Unassembled WGS sequence"/>
</dbReference>
<dbReference type="SUPFAM" id="SSF51735">
    <property type="entry name" value="NAD(P)-binding Rossmann-fold domains"/>
    <property type="match status" value="1"/>
</dbReference>
<sequence length="245" mass="26145">MTNSLQGRYALITGGGSGIGKAIASRFVDEGAHVLICGRTVSTLEKAASETNSLFCEVDVSNSDSIKDLADFIIKEGWGNLDILVNNAGVFKNNSVETCTEEEWDHVIGTNLKGTYLMSNAFIPMMSKGSSILNISSNLGLRALDNAAAYCAAKAGVVNLTRSMAIDLAERIRVNCICPGIVETPMVTNRFDKDSIEYDNLSKIPALKRLGKPEEIASMALHLCSSDAKWTTGSIITVDGGQTAD</sequence>
<dbReference type="CDD" id="cd05233">
    <property type="entry name" value="SDR_c"/>
    <property type="match status" value="1"/>
</dbReference>
<evidence type="ECO:0000313" key="2">
    <source>
        <dbReference type="EMBL" id="OIR16604.1"/>
    </source>
</evidence>
<proteinExistence type="inferred from homology"/>
<dbReference type="GO" id="GO:0016616">
    <property type="term" value="F:oxidoreductase activity, acting on the CH-OH group of donors, NAD or NADP as acceptor"/>
    <property type="evidence" value="ECO:0007669"/>
    <property type="project" value="TreeGrafter"/>
</dbReference>